<dbReference type="EMBL" id="JBGXBU010000001">
    <property type="protein sequence ID" value="MFM4892103.1"/>
    <property type="molecule type" value="Genomic_DNA"/>
</dbReference>
<keyword evidence="2" id="KW-1185">Reference proteome</keyword>
<protein>
    <submittedName>
        <fullName evidence="1">Uncharacterized protein</fullName>
    </submittedName>
</protein>
<dbReference type="Proteomes" id="UP001630969">
    <property type="component" value="Unassembled WGS sequence"/>
</dbReference>
<dbReference type="InterPro" id="IPR036388">
    <property type="entry name" value="WH-like_DNA-bd_sf"/>
</dbReference>
<dbReference type="RefSeq" id="WP_408788237.1">
    <property type="nucleotide sequence ID" value="NZ_JBGXBU010000001.1"/>
</dbReference>
<evidence type="ECO:0000313" key="1">
    <source>
        <dbReference type="EMBL" id="MFM4892103.1"/>
    </source>
</evidence>
<gene>
    <name evidence="1" type="ORF">ACEUDJ_04315</name>
</gene>
<reference evidence="1 2" key="1">
    <citation type="submission" date="2024-09" db="EMBL/GenBank/DDBJ databases">
        <title>Aeromonas strains Genome sequencing and assembly.</title>
        <authorList>
            <person name="Hu X."/>
            <person name="Tang B."/>
        </authorList>
    </citation>
    <scope>NUCLEOTIDE SEQUENCE [LARGE SCALE GENOMIC DNA]</scope>
    <source>
        <strain evidence="1 2">NB23SCDHY001</strain>
    </source>
</reference>
<organism evidence="1 2">
    <name type="scientific">Aeromonas bivalvium</name>
    <dbReference type="NCBI Taxonomy" id="440079"/>
    <lineage>
        <taxon>Bacteria</taxon>
        <taxon>Pseudomonadati</taxon>
        <taxon>Pseudomonadota</taxon>
        <taxon>Gammaproteobacteria</taxon>
        <taxon>Aeromonadales</taxon>
        <taxon>Aeromonadaceae</taxon>
        <taxon>Aeromonas</taxon>
    </lineage>
</organism>
<dbReference type="GeneID" id="97219296"/>
<comment type="caution">
    <text evidence="1">The sequence shown here is derived from an EMBL/GenBank/DDBJ whole genome shotgun (WGS) entry which is preliminary data.</text>
</comment>
<name>A0ABW9GPG6_9GAMM</name>
<evidence type="ECO:0000313" key="2">
    <source>
        <dbReference type="Proteomes" id="UP001630969"/>
    </source>
</evidence>
<proteinExistence type="predicted"/>
<accession>A0ABW9GPG6</accession>
<sequence>MRLTNEQREQVLELRRRHSLSEVAEITGLPLGTVKSIISRSGLFADNPRLRAMFTLPPRQSCRETLPAAPELPPQQVVTGDKEIDALLWLRQVIETGDPGRIEQAKEAACRISTSLDELETRYGKWLVASAGHIMAGLGSIGFANLDSLVERIIKRRAREAEAIGRFGDELWDDTPAEIFCLESLRTVERVKWDYPPEQVADRFKALPELMPHTLSDCLHELAYWNDLHYLRKACDTSGDYEHRMESSARDWFIFGQLAELRPRTRDEAKDTLRYLTVSDRQGMPEADRILENLVS</sequence>
<dbReference type="Gene3D" id="1.10.10.10">
    <property type="entry name" value="Winged helix-like DNA-binding domain superfamily/Winged helix DNA-binding domain"/>
    <property type="match status" value="1"/>
</dbReference>